<keyword evidence="5" id="KW-1185">Reference proteome</keyword>
<proteinExistence type="predicted"/>
<gene>
    <name evidence="4" type="ORF">PENTCL1PPCAC_29367</name>
</gene>
<keyword evidence="2" id="KW-0732">Signal</keyword>
<evidence type="ECO:0000259" key="3">
    <source>
        <dbReference type="PROSITE" id="PS50041"/>
    </source>
</evidence>
<evidence type="ECO:0000313" key="5">
    <source>
        <dbReference type="Proteomes" id="UP001432027"/>
    </source>
</evidence>
<evidence type="ECO:0000256" key="2">
    <source>
        <dbReference type="SAM" id="SignalP"/>
    </source>
</evidence>
<dbReference type="InterPro" id="IPR018378">
    <property type="entry name" value="C-type_lectin_CS"/>
</dbReference>
<reference evidence="4" key="1">
    <citation type="submission" date="2023-10" db="EMBL/GenBank/DDBJ databases">
        <title>Genome assembly of Pristionchus species.</title>
        <authorList>
            <person name="Yoshida K."/>
            <person name="Sommer R.J."/>
        </authorList>
    </citation>
    <scope>NUCLEOTIDE SEQUENCE</scope>
    <source>
        <strain evidence="4">RS0144</strain>
    </source>
</reference>
<evidence type="ECO:0000313" key="4">
    <source>
        <dbReference type="EMBL" id="GMT07193.1"/>
    </source>
</evidence>
<sequence length="254" mass="28527">FSIQMIMLLSLVLLPAFITAQGPNGFNDVNMSGAKGLSFLPPPHLHKLILRKIIMMELPELRETVTELVEDVTRTERALSQVDNALVVQVKRIEATEKAFSDLEKKVDQQSGLISQVLNLKKEMALMNGKLEALSKIVIAEWEPIGSSRVKPHSMAKSWDEASHHCQIYSANLVRINDEDSNRKISDLILFDSSSMHWIGAEGRQEVQRLPFHRFAKPQRVCMALEKGGSWASRDCSEKLPFICGYEDGSNALQ</sequence>
<dbReference type="CDD" id="cd00037">
    <property type="entry name" value="CLECT"/>
    <property type="match status" value="1"/>
</dbReference>
<feature type="non-terminal residue" evidence="4">
    <location>
        <position position="1"/>
    </location>
</feature>
<dbReference type="AlphaFoldDB" id="A0AAV5ULX4"/>
<evidence type="ECO:0000256" key="1">
    <source>
        <dbReference type="ARBA" id="ARBA00023157"/>
    </source>
</evidence>
<dbReference type="SUPFAM" id="SSF56436">
    <property type="entry name" value="C-type lectin-like"/>
    <property type="match status" value="1"/>
</dbReference>
<dbReference type="InterPro" id="IPR016186">
    <property type="entry name" value="C-type_lectin-like/link_sf"/>
</dbReference>
<dbReference type="InterPro" id="IPR016187">
    <property type="entry name" value="CTDL_fold"/>
</dbReference>
<dbReference type="Proteomes" id="UP001432027">
    <property type="component" value="Unassembled WGS sequence"/>
</dbReference>
<dbReference type="Pfam" id="PF00059">
    <property type="entry name" value="Lectin_C"/>
    <property type="match status" value="1"/>
</dbReference>
<dbReference type="PROSITE" id="PS00615">
    <property type="entry name" value="C_TYPE_LECTIN_1"/>
    <property type="match status" value="1"/>
</dbReference>
<feature type="signal peptide" evidence="2">
    <location>
        <begin position="1"/>
        <end position="20"/>
    </location>
</feature>
<dbReference type="PANTHER" id="PTHR46901:SF2">
    <property type="entry name" value="GH04942P"/>
    <property type="match status" value="1"/>
</dbReference>
<accession>A0AAV5ULX4</accession>
<dbReference type="SMART" id="SM00034">
    <property type="entry name" value="CLECT"/>
    <property type="match status" value="1"/>
</dbReference>
<dbReference type="PROSITE" id="PS50041">
    <property type="entry name" value="C_TYPE_LECTIN_2"/>
    <property type="match status" value="1"/>
</dbReference>
<dbReference type="PANTHER" id="PTHR46901">
    <property type="entry name" value="GH04942P"/>
    <property type="match status" value="1"/>
</dbReference>
<keyword evidence="1" id="KW-1015">Disulfide bond</keyword>
<dbReference type="Gene3D" id="3.10.100.10">
    <property type="entry name" value="Mannose-Binding Protein A, subunit A"/>
    <property type="match status" value="1"/>
</dbReference>
<feature type="domain" description="C-type lectin" evidence="3">
    <location>
        <begin position="157"/>
        <end position="245"/>
    </location>
</feature>
<comment type="caution">
    <text evidence="4">The sequence shown here is derived from an EMBL/GenBank/DDBJ whole genome shotgun (WGS) entry which is preliminary data.</text>
</comment>
<dbReference type="InterPro" id="IPR001304">
    <property type="entry name" value="C-type_lectin-like"/>
</dbReference>
<protein>
    <recommendedName>
        <fullName evidence="3">C-type lectin domain-containing protein</fullName>
    </recommendedName>
</protein>
<organism evidence="4 5">
    <name type="scientific">Pristionchus entomophagus</name>
    <dbReference type="NCBI Taxonomy" id="358040"/>
    <lineage>
        <taxon>Eukaryota</taxon>
        <taxon>Metazoa</taxon>
        <taxon>Ecdysozoa</taxon>
        <taxon>Nematoda</taxon>
        <taxon>Chromadorea</taxon>
        <taxon>Rhabditida</taxon>
        <taxon>Rhabditina</taxon>
        <taxon>Diplogasteromorpha</taxon>
        <taxon>Diplogasteroidea</taxon>
        <taxon>Neodiplogasteridae</taxon>
        <taxon>Pristionchus</taxon>
    </lineage>
</organism>
<dbReference type="EMBL" id="BTSX01000006">
    <property type="protein sequence ID" value="GMT07193.1"/>
    <property type="molecule type" value="Genomic_DNA"/>
</dbReference>
<name>A0AAV5ULX4_9BILA</name>
<feature type="chain" id="PRO_5043450654" description="C-type lectin domain-containing protein" evidence="2">
    <location>
        <begin position="21"/>
        <end position="254"/>
    </location>
</feature>